<dbReference type="AlphaFoldDB" id="A0A1T4S8G8"/>
<dbReference type="RefSeq" id="WP_078666470.1">
    <property type="nucleotide sequence ID" value="NZ_FUXM01000045.1"/>
</dbReference>
<dbReference type="Proteomes" id="UP000189933">
    <property type="component" value="Unassembled WGS sequence"/>
</dbReference>
<sequence length="73" mass="8310">MILYTPLAPEAIFPVDYSFLSDVSEYRYGDLILQGRLRDGKIEVYRIISTNLDDYLNPNFAPGRLVDPPLANC</sequence>
<proteinExistence type="predicted"/>
<accession>A0A1T4S8G8</accession>
<reference evidence="2" key="1">
    <citation type="submission" date="2017-02" db="EMBL/GenBank/DDBJ databases">
        <authorList>
            <person name="Varghese N."/>
            <person name="Submissions S."/>
        </authorList>
    </citation>
    <scope>NUCLEOTIDE SEQUENCE [LARGE SCALE GENOMIC DNA]</scope>
    <source>
        <strain evidence="2">DSM 16521</strain>
    </source>
</reference>
<organism evidence="1 2">
    <name type="scientific">Carboxydocella sporoproducens DSM 16521</name>
    <dbReference type="NCBI Taxonomy" id="1121270"/>
    <lineage>
        <taxon>Bacteria</taxon>
        <taxon>Bacillati</taxon>
        <taxon>Bacillota</taxon>
        <taxon>Clostridia</taxon>
        <taxon>Eubacteriales</taxon>
        <taxon>Clostridiales Family XVI. Incertae Sedis</taxon>
        <taxon>Carboxydocella</taxon>
    </lineage>
</organism>
<dbReference type="Pfam" id="PF14035">
    <property type="entry name" value="YlzJ"/>
    <property type="match status" value="1"/>
</dbReference>
<protein>
    <submittedName>
        <fullName evidence="1">YlzJ-like protein</fullName>
    </submittedName>
</protein>
<gene>
    <name evidence="1" type="ORF">SAMN02745885_02497</name>
</gene>
<dbReference type="EMBL" id="FUXM01000045">
    <property type="protein sequence ID" value="SKA24198.1"/>
    <property type="molecule type" value="Genomic_DNA"/>
</dbReference>
<dbReference type="OrthoDB" id="1683573at2"/>
<evidence type="ECO:0000313" key="2">
    <source>
        <dbReference type="Proteomes" id="UP000189933"/>
    </source>
</evidence>
<evidence type="ECO:0000313" key="1">
    <source>
        <dbReference type="EMBL" id="SKA24198.1"/>
    </source>
</evidence>
<dbReference type="InterPro" id="IPR025619">
    <property type="entry name" value="YlzJ"/>
</dbReference>
<keyword evidence="2" id="KW-1185">Reference proteome</keyword>
<name>A0A1T4S8G8_9FIRM</name>